<feature type="transmembrane region" description="Helical" evidence="1">
    <location>
        <begin position="12"/>
        <end position="30"/>
    </location>
</feature>
<keyword evidence="3" id="KW-1185">Reference proteome</keyword>
<proteinExistence type="predicted"/>
<keyword evidence="1" id="KW-1133">Transmembrane helix</keyword>
<sequence length="31" mass="3497">MSTSYFSKPRLYGYTFLGFLIASTLAGLFML</sequence>
<dbReference type="HOGENOM" id="CLU_3395672_0_0_7"/>
<organism evidence="2 3">
    <name type="scientific">Candidatus Entotheonella gemina</name>
    <dbReference type="NCBI Taxonomy" id="1429439"/>
    <lineage>
        <taxon>Bacteria</taxon>
        <taxon>Pseudomonadati</taxon>
        <taxon>Nitrospinota/Tectimicrobiota group</taxon>
        <taxon>Candidatus Tectimicrobiota</taxon>
        <taxon>Candidatus Entotheonellia</taxon>
        <taxon>Candidatus Entotheonellales</taxon>
        <taxon>Candidatus Entotheonellaceae</taxon>
        <taxon>Candidatus Entotheonella</taxon>
    </lineage>
</organism>
<evidence type="ECO:0000256" key="1">
    <source>
        <dbReference type="SAM" id="Phobius"/>
    </source>
</evidence>
<gene>
    <name evidence="2" type="ORF">ETSY2_16495</name>
</gene>
<name>W4M846_9BACT</name>
<reference evidence="2 3" key="1">
    <citation type="journal article" date="2014" name="Nature">
        <title>An environmental bacterial taxon with a large and distinct metabolic repertoire.</title>
        <authorList>
            <person name="Wilson M.C."/>
            <person name="Mori T."/>
            <person name="Ruckert C."/>
            <person name="Uria A.R."/>
            <person name="Helf M.J."/>
            <person name="Takada K."/>
            <person name="Gernert C."/>
            <person name="Steffens U.A."/>
            <person name="Heycke N."/>
            <person name="Schmitt S."/>
            <person name="Rinke C."/>
            <person name="Helfrich E.J."/>
            <person name="Brachmann A.O."/>
            <person name="Gurgui C."/>
            <person name="Wakimoto T."/>
            <person name="Kracht M."/>
            <person name="Crusemann M."/>
            <person name="Hentschel U."/>
            <person name="Abe I."/>
            <person name="Matsunaga S."/>
            <person name="Kalinowski J."/>
            <person name="Takeyama H."/>
            <person name="Piel J."/>
        </authorList>
    </citation>
    <scope>NUCLEOTIDE SEQUENCE [LARGE SCALE GENOMIC DNA]</scope>
    <source>
        <strain evidence="3">TSY2</strain>
    </source>
</reference>
<dbReference type="EMBL" id="AZHX01000670">
    <property type="protein sequence ID" value="ETX06544.1"/>
    <property type="molecule type" value="Genomic_DNA"/>
</dbReference>
<dbReference type="Proteomes" id="UP000019140">
    <property type="component" value="Unassembled WGS sequence"/>
</dbReference>
<evidence type="ECO:0000313" key="3">
    <source>
        <dbReference type="Proteomes" id="UP000019140"/>
    </source>
</evidence>
<evidence type="ECO:0000313" key="2">
    <source>
        <dbReference type="EMBL" id="ETX06544.1"/>
    </source>
</evidence>
<comment type="caution">
    <text evidence="2">The sequence shown here is derived from an EMBL/GenBank/DDBJ whole genome shotgun (WGS) entry which is preliminary data.</text>
</comment>
<accession>W4M846</accession>
<dbReference type="AlphaFoldDB" id="W4M846"/>
<keyword evidence="1" id="KW-0812">Transmembrane</keyword>
<keyword evidence="1" id="KW-0472">Membrane</keyword>
<protein>
    <submittedName>
        <fullName evidence="2">Uncharacterized protein</fullName>
    </submittedName>
</protein>